<evidence type="ECO:0000256" key="4">
    <source>
        <dbReference type="ARBA" id="ARBA00022723"/>
    </source>
</evidence>
<dbReference type="PANTHER" id="PTHR34820:SF4">
    <property type="entry name" value="INNER MEMBRANE PROTEIN YEBZ"/>
    <property type="match status" value="1"/>
</dbReference>
<dbReference type="InterPro" id="IPR014756">
    <property type="entry name" value="Ig_E-set"/>
</dbReference>
<dbReference type="EMBL" id="CZKB01000016">
    <property type="protein sequence ID" value="CUR60749.1"/>
    <property type="molecule type" value="Genomic_DNA"/>
</dbReference>
<dbReference type="GO" id="GO:0005507">
    <property type="term" value="F:copper ion binding"/>
    <property type="evidence" value="ECO:0007669"/>
    <property type="project" value="InterPro"/>
</dbReference>
<dbReference type="SUPFAM" id="SSF81296">
    <property type="entry name" value="E set domains"/>
    <property type="match status" value="1"/>
</dbReference>
<evidence type="ECO:0000256" key="6">
    <source>
        <dbReference type="ARBA" id="ARBA00022989"/>
    </source>
</evidence>
<keyword evidence="4" id="KW-0479">Metal-binding</keyword>
<feature type="transmembrane region" description="Helical" evidence="9">
    <location>
        <begin position="337"/>
        <end position="360"/>
    </location>
</feature>
<evidence type="ECO:0000256" key="1">
    <source>
        <dbReference type="ARBA" id="ARBA00004651"/>
    </source>
</evidence>
<evidence type="ECO:0000256" key="2">
    <source>
        <dbReference type="ARBA" id="ARBA00022475"/>
    </source>
</evidence>
<evidence type="ECO:0000259" key="11">
    <source>
        <dbReference type="Pfam" id="PF05425"/>
    </source>
</evidence>
<dbReference type="GO" id="GO:0042597">
    <property type="term" value="C:periplasmic space"/>
    <property type="evidence" value="ECO:0007669"/>
    <property type="project" value="InterPro"/>
</dbReference>
<feature type="transmembrane region" description="Helical" evidence="9">
    <location>
        <begin position="196"/>
        <end position="215"/>
    </location>
</feature>
<dbReference type="InterPro" id="IPR014755">
    <property type="entry name" value="Cu-Rt/internalin_Ig-like"/>
</dbReference>
<feature type="transmembrane region" description="Helical" evidence="9">
    <location>
        <begin position="163"/>
        <end position="184"/>
    </location>
</feature>
<evidence type="ECO:0000256" key="9">
    <source>
        <dbReference type="SAM" id="Phobius"/>
    </source>
</evidence>
<feature type="transmembrane region" description="Helical" evidence="9">
    <location>
        <begin position="235"/>
        <end position="253"/>
    </location>
</feature>
<dbReference type="Pfam" id="PF04234">
    <property type="entry name" value="CopC"/>
    <property type="match status" value="1"/>
</dbReference>
<dbReference type="InterPro" id="IPR008457">
    <property type="entry name" value="Cu-R_CopD_dom"/>
</dbReference>
<protein>
    <submittedName>
        <fullName evidence="12">Putative LigA</fullName>
    </submittedName>
</protein>
<evidence type="ECO:0000313" key="12">
    <source>
        <dbReference type="EMBL" id="CUR60749.1"/>
    </source>
</evidence>
<organism evidence="12">
    <name type="scientific">metagenome</name>
    <dbReference type="NCBI Taxonomy" id="256318"/>
    <lineage>
        <taxon>unclassified sequences</taxon>
        <taxon>metagenomes</taxon>
    </lineage>
</organism>
<dbReference type="Pfam" id="PF05425">
    <property type="entry name" value="CopD"/>
    <property type="match status" value="1"/>
</dbReference>
<dbReference type="InterPro" id="IPR007348">
    <property type="entry name" value="CopC_dom"/>
</dbReference>
<feature type="domain" description="Copper resistance protein D" evidence="11">
    <location>
        <begin position="333"/>
        <end position="438"/>
    </location>
</feature>
<dbReference type="GO" id="GO:0046688">
    <property type="term" value="P:response to copper ion"/>
    <property type="evidence" value="ECO:0007669"/>
    <property type="project" value="InterPro"/>
</dbReference>
<evidence type="ECO:0000259" key="10">
    <source>
        <dbReference type="Pfam" id="PF04234"/>
    </source>
</evidence>
<dbReference type="PANTHER" id="PTHR34820">
    <property type="entry name" value="INNER MEMBRANE PROTEIN YEBZ"/>
    <property type="match status" value="1"/>
</dbReference>
<feature type="domain" description="CopC" evidence="10">
    <location>
        <begin position="37"/>
        <end position="131"/>
    </location>
</feature>
<dbReference type="GO" id="GO:0005886">
    <property type="term" value="C:plasma membrane"/>
    <property type="evidence" value="ECO:0007669"/>
    <property type="project" value="UniProtKB-SubCell"/>
</dbReference>
<evidence type="ECO:0000256" key="7">
    <source>
        <dbReference type="ARBA" id="ARBA00023008"/>
    </source>
</evidence>
<keyword evidence="7" id="KW-0186">Copper</keyword>
<feature type="transmembrane region" description="Helical" evidence="9">
    <location>
        <begin position="265"/>
        <end position="284"/>
    </location>
</feature>
<evidence type="ECO:0000256" key="5">
    <source>
        <dbReference type="ARBA" id="ARBA00022729"/>
    </source>
</evidence>
<gene>
    <name evidence="12" type="ORF">NOCA1230011</name>
</gene>
<comment type="subcellular location">
    <subcellularLocation>
        <location evidence="1">Cell membrane</location>
        <topology evidence="1">Multi-pass membrane protein</topology>
    </subcellularLocation>
</comment>
<keyword evidence="6 9" id="KW-1133">Transmembrane helix</keyword>
<keyword evidence="8 9" id="KW-0472">Membrane</keyword>
<reference evidence="12" key="1">
    <citation type="submission" date="2015-08" db="EMBL/GenBank/DDBJ databases">
        <authorList>
            <person name="Babu N.S."/>
            <person name="Beckwith C.J."/>
            <person name="Beseler K.G."/>
            <person name="Brison A."/>
            <person name="Carone J.V."/>
            <person name="Caskin T.P."/>
            <person name="Diamond M."/>
            <person name="Durham M.E."/>
            <person name="Foxe J.M."/>
            <person name="Go M."/>
            <person name="Henderson B.A."/>
            <person name="Jones I.B."/>
            <person name="McGettigan J.A."/>
            <person name="Micheletti S.J."/>
            <person name="Nasrallah M.E."/>
            <person name="Ortiz D."/>
            <person name="Piller C.R."/>
            <person name="Privatt S.R."/>
            <person name="Schneider S.L."/>
            <person name="Sharp S."/>
            <person name="Smith T.C."/>
            <person name="Stanton J.D."/>
            <person name="Ullery H.E."/>
            <person name="Wilson R.J."/>
            <person name="Serrano M.G."/>
            <person name="Buck G."/>
            <person name="Lee V."/>
            <person name="Wang Y."/>
            <person name="Carvalho R."/>
            <person name="Voegtly L."/>
            <person name="Shi R."/>
            <person name="Duckworth R."/>
            <person name="Johnson A."/>
            <person name="Loviza R."/>
            <person name="Walstead R."/>
            <person name="Shah Z."/>
            <person name="Kiflezghi M."/>
            <person name="Wade K."/>
            <person name="Ball S.L."/>
            <person name="Bradley K.W."/>
            <person name="Asai D.J."/>
            <person name="Bowman C.A."/>
            <person name="Russell D.A."/>
            <person name="Pope W.H."/>
            <person name="Jacobs-Sera D."/>
            <person name="Hendrix R.W."/>
            <person name="Hatfull G.F."/>
        </authorList>
    </citation>
    <scope>NUCLEOTIDE SEQUENCE</scope>
</reference>
<keyword evidence="3 9" id="KW-0812">Transmembrane</keyword>
<keyword evidence="2" id="KW-1003">Cell membrane</keyword>
<sequence length="559" mass="56531">MTSATRPAWRHRASGLVAAALVALALVVGLGAPASAHAELISSDPAEGAVVDAAPETVTLTFNEPVRLTSQQIAVYDAHGDVVPSTAGASGTEVTVDLADAADLADGSYVVSWNVLSGDGHPISGALTFSVGAASASVVAPPEPESSSAAVTVVRDGLTGLSLVGLLIAAGLGLFVVLVLPRAWDGREVRGRLRRLTTYAAGVAAAAAVLQVPVASVYGQGLELGDLASGFDAGLVVNELVGAALVVVGLGLVVRTMTDAPPGLVAGRLIGIGSVLALAGPSLTGHTRAFAPAPVLIMWDVLHVAAGAMWLGGLIGLVLTLRALAGRELLAAQALSRFSTIAGGLLLVVAGAGAFLAWRIVGSWAPLVETAYGWLLLAKIGIAALVAAIGGWNRWRTLPAVRAASGFSDRERAAVLVTRTVRVEAVLLVVLLGVTGVLVNTSPRPAPVTAASGTTGAGVSTAGELKVLAVMDPQRVGSNTLLVQVQDAGGDPYDPPTNPVVSLRTDGLDVGEVTVRPIAAGTYQGEVVVPRAGEWEVQVSLRLSRFESPVTTVRLSVSG</sequence>
<dbReference type="GO" id="GO:0006825">
    <property type="term" value="P:copper ion transport"/>
    <property type="evidence" value="ECO:0007669"/>
    <property type="project" value="InterPro"/>
</dbReference>
<keyword evidence="5" id="KW-0732">Signal</keyword>
<feature type="transmembrane region" description="Helical" evidence="9">
    <location>
        <begin position="304"/>
        <end position="325"/>
    </location>
</feature>
<evidence type="ECO:0000256" key="8">
    <source>
        <dbReference type="ARBA" id="ARBA00023136"/>
    </source>
</evidence>
<feature type="transmembrane region" description="Helical" evidence="9">
    <location>
        <begin position="372"/>
        <end position="392"/>
    </location>
</feature>
<evidence type="ECO:0000256" key="3">
    <source>
        <dbReference type="ARBA" id="ARBA00022692"/>
    </source>
</evidence>
<accession>A0A2P2CFI9</accession>
<proteinExistence type="predicted"/>
<dbReference type="Gene3D" id="2.60.40.1220">
    <property type="match status" value="1"/>
</dbReference>
<dbReference type="InterPro" id="IPR032694">
    <property type="entry name" value="CopC/D"/>
</dbReference>
<dbReference type="AlphaFoldDB" id="A0A2P2CFI9"/>
<name>A0A2P2CFI9_9ZZZZ</name>